<comment type="caution">
    <text evidence="1">The sequence shown here is derived from an EMBL/GenBank/DDBJ whole genome shotgun (WGS) entry which is preliminary data.</text>
</comment>
<evidence type="ECO:0000313" key="2">
    <source>
        <dbReference type="Proteomes" id="UP000186102"/>
    </source>
</evidence>
<accession>A0A1Q8QJM1</accession>
<dbReference type="EMBL" id="MLBF01000056">
    <property type="protein sequence ID" value="OLN27520.1"/>
    <property type="molecule type" value="Genomic_DNA"/>
</dbReference>
<name>A0A1Q8QJM1_9FIRM</name>
<proteinExistence type="predicted"/>
<keyword evidence="2" id="KW-1185">Reference proteome</keyword>
<sequence>MAGLLKVYSNSGFTTEFATDAGAYVIPFGTMDGTAGSTKTIALYCKNTGDQPLQSRSIVENSDPEALQSYSIDNITFLATTLALTDLAPSATQIIYVKVTVPAGTTNVGNPRSIAFSLNAISI</sequence>
<evidence type="ECO:0000313" key="1">
    <source>
        <dbReference type="EMBL" id="OLN27520.1"/>
    </source>
</evidence>
<gene>
    <name evidence="1" type="ORF">DSOL_4492</name>
</gene>
<dbReference type="AlphaFoldDB" id="A0A1Q8QJM1"/>
<organism evidence="1 2">
    <name type="scientific">Desulfosporosinus metallidurans</name>
    <dbReference type="NCBI Taxonomy" id="1888891"/>
    <lineage>
        <taxon>Bacteria</taxon>
        <taxon>Bacillati</taxon>
        <taxon>Bacillota</taxon>
        <taxon>Clostridia</taxon>
        <taxon>Eubacteriales</taxon>
        <taxon>Desulfitobacteriaceae</taxon>
        <taxon>Desulfosporosinus</taxon>
    </lineage>
</organism>
<dbReference type="Proteomes" id="UP000186102">
    <property type="component" value="Unassembled WGS sequence"/>
</dbReference>
<dbReference type="STRING" id="1888891.DSOL_4492"/>
<protein>
    <submittedName>
        <fullName evidence="1">Uncharacterized protein</fullName>
    </submittedName>
</protein>
<dbReference type="RefSeq" id="WP_075366839.1">
    <property type="nucleotide sequence ID" value="NZ_MLBF01000056.1"/>
</dbReference>
<reference evidence="1 2" key="1">
    <citation type="submission" date="2016-09" db="EMBL/GenBank/DDBJ databases">
        <title>Complete genome of Desulfosporosinus sp. OL.</title>
        <authorList>
            <person name="Mardanov A."/>
            <person name="Beletsky A."/>
            <person name="Panova A."/>
            <person name="Karnachuk O."/>
            <person name="Ravin N."/>
        </authorList>
    </citation>
    <scope>NUCLEOTIDE SEQUENCE [LARGE SCALE GENOMIC DNA]</scope>
    <source>
        <strain evidence="1 2">OL</strain>
    </source>
</reference>